<dbReference type="AlphaFoldDB" id="A0A067PIK8"/>
<dbReference type="Proteomes" id="UP000027265">
    <property type="component" value="Unassembled WGS sequence"/>
</dbReference>
<dbReference type="InParanoid" id="A0A067PIK8"/>
<accession>A0A067PIK8</accession>
<gene>
    <name evidence="1" type="ORF">JAAARDRAFT_42196</name>
</gene>
<organism evidence="1 2">
    <name type="scientific">Jaapia argillacea MUCL 33604</name>
    <dbReference type="NCBI Taxonomy" id="933084"/>
    <lineage>
        <taxon>Eukaryota</taxon>
        <taxon>Fungi</taxon>
        <taxon>Dikarya</taxon>
        <taxon>Basidiomycota</taxon>
        <taxon>Agaricomycotina</taxon>
        <taxon>Agaricomycetes</taxon>
        <taxon>Agaricomycetidae</taxon>
        <taxon>Jaapiales</taxon>
        <taxon>Jaapiaceae</taxon>
        <taxon>Jaapia</taxon>
    </lineage>
</organism>
<dbReference type="HOGENOM" id="CLU_2223661_0_0_1"/>
<keyword evidence="2" id="KW-1185">Reference proteome</keyword>
<evidence type="ECO:0000313" key="2">
    <source>
        <dbReference type="Proteomes" id="UP000027265"/>
    </source>
</evidence>
<dbReference type="EMBL" id="KL197762">
    <property type="protein sequence ID" value="KDQ50301.1"/>
    <property type="molecule type" value="Genomic_DNA"/>
</dbReference>
<sequence length="106" mass="11437">MASNTVTTTPTSIQISGITILMDPVVDHKLSIELLVDGGVFIKQQFGRNIPGLRCDLSPPMTLMGGSRLVVQLREHRTIQSTNILAEAVFVNQNLQQSMLGASGAF</sequence>
<proteinExistence type="predicted"/>
<evidence type="ECO:0000313" key="1">
    <source>
        <dbReference type="EMBL" id="KDQ50301.1"/>
    </source>
</evidence>
<protein>
    <submittedName>
        <fullName evidence="1">Uncharacterized protein</fullName>
    </submittedName>
</protein>
<name>A0A067PIK8_9AGAM</name>
<reference evidence="2" key="1">
    <citation type="journal article" date="2014" name="Proc. Natl. Acad. Sci. U.S.A.">
        <title>Extensive sampling of basidiomycete genomes demonstrates inadequacy of the white-rot/brown-rot paradigm for wood decay fungi.</title>
        <authorList>
            <person name="Riley R."/>
            <person name="Salamov A.A."/>
            <person name="Brown D.W."/>
            <person name="Nagy L.G."/>
            <person name="Floudas D."/>
            <person name="Held B.W."/>
            <person name="Levasseur A."/>
            <person name="Lombard V."/>
            <person name="Morin E."/>
            <person name="Otillar R."/>
            <person name="Lindquist E.A."/>
            <person name="Sun H."/>
            <person name="LaButti K.M."/>
            <person name="Schmutz J."/>
            <person name="Jabbour D."/>
            <person name="Luo H."/>
            <person name="Baker S.E."/>
            <person name="Pisabarro A.G."/>
            <person name="Walton J.D."/>
            <person name="Blanchette R.A."/>
            <person name="Henrissat B."/>
            <person name="Martin F."/>
            <person name="Cullen D."/>
            <person name="Hibbett D.S."/>
            <person name="Grigoriev I.V."/>
        </authorList>
    </citation>
    <scope>NUCLEOTIDE SEQUENCE [LARGE SCALE GENOMIC DNA]</scope>
    <source>
        <strain evidence="2">MUCL 33604</strain>
    </source>
</reference>